<evidence type="ECO:0000313" key="2">
    <source>
        <dbReference type="EMBL" id="MDC1881254.1"/>
    </source>
</evidence>
<gene>
    <name evidence="2" type="ORF">POZ24_14645</name>
</gene>
<feature type="chain" id="PRO_5043622102" description="Lipoprotein" evidence="1">
    <location>
        <begin position="20"/>
        <end position="219"/>
    </location>
</feature>
<accession>A0AAW6GSI6</accession>
<sequence>MKRILILSMLIVVSSILHATVYTFTTDGGVLKLNDQMSTISFKGIVYTIVDYKDNTPEINSVFCKSSNSRKMFLFDFTKGNITEYNYIEIFEWKDVAKYNKADLVAGLYRNIDVYIINNDIRGDKVNLFRQYANIVIEGIKNGTIIMNGDGTFTDTTGKLSSSGTFERNWLGKIKNTPNNILNLVVDYVLDYIKGRPTCNSNWKQVGKPYLILKVDKSE</sequence>
<evidence type="ECO:0008006" key="4">
    <source>
        <dbReference type="Google" id="ProtNLM"/>
    </source>
</evidence>
<evidence type="ECO:0000256" key="1">
    <source>
        <dbReference type="SAM" id="SignalP"/>
    </source>
</evidence>
<reference evidence="2" key="1">
    <citation type="submission" date="2022-10" db="EMBL/GenBank/DDBJ databases">
        <title>Human gut microbiome strain richness.</title>
        <authorList>
            <person name="Chen-Liaw A."/>
        </authorList>
    </citation>
    <scope>NUCLEOTIDE SEQUENCE</scope>
    <source>
        <strain evidence="2">1001713st2_A4_1001713B170214_170313</strain>
    </source>
</reference>
<dbReference type="AlphaFoldDB" id="A0AAW6GSI6"/>
<dbReference type="RefSeq" id="WP_133302798.1">
    <property type="nucleotide sequence ID" value="NZ_JADPCT010000007.1"/>
</dbReference>
<organism evidence="2 3">
    <name type="scientific">Bacteroides uniformis</name>
    <dbReference type="NCBI Taxonomy" id="820"/>
    <lineage>
        <taxon>Bacteria</taxon>
        <taxon>Pseudomonadati</taxon>
        <taxon>Bacteroidota</taxon>
        <taxon>Bacteroidia</taxon>
        <taxon>Bacteroidales</taxon>
        <taxon>Bacteroidaceae</taxon>
        <taxon>Bacteroides</taxon>
    </lineage>
</organism>
<evidence type="ECO:0000313" key="3">
    <source>
        <dbReference type="Proteomes" id="UP001213309"/>
    </source>
</evidence>
<keyword evidence="1" id="KW-0732">Signal</keyword>
<feature type="signal peptide" evidence="1">
    <location>
        <begin position="1"/>
        <end position="19"/>
    </location>
</feature>
<dbReference type="Proteomes" id="UP001213309">
    <property type="component" value="Unassembled WGS sequence"/>
</dbReference>
<dbReference type="EMBL" id="JAQNSG010000013">
    <property type="protein sequence ID" value="MDC1881254.1"/>
    <property type="molecule type" value="Genomic_DNA"/>
</dbReference>
<proteinExistence type="predicted"/>
<protein>
    <recommendedName>
        <fullName evidence="4">Lipoprotein</fullName>
    </recommendedName>
</protein>
<name>A0AAW6GSI6_BACUN</name>
<comment type="caution">
    <text evidence="2">The sequence shown here is derived from an EMBL/GenBank/DDBJ whole genome shotgun (WGS) entry which is preliminary data.</text>
</comment>